<dbReference type="Proteomes" id="UP000618733">
    <property type="component" value="Unassembled WGS sequence"/>
</dbReference>
<dbReference type="AlphaFoldDB" id="A0A934Q9T9"/>
<dbReference type="InterPro" id="IPR018689">
    <property type="entry name" value="Imm33_dom"/>
</dbReference>
<keyword evidence="1" id="KW-0472">Membrane</keyword>
<feature type="transmembrane region" description="Helical" evidence="1">
    <location>
        <begin position="153"/>
        <end position="172"/>
    </location>
</feature>
<protein>
    <submittedName>
        <fullName evidence="3">DUF2185 domain-containing protein</fullName>
    </submittedName>
</protein>
<sequence length="219" mass="22532">MTTPLPEVIPTGHTCLVSRSVLEGAAAPRWIVRGTPRSPYDTGWQLMSEADTTELLAIPGNLLVVDWAHAVALQPALGPIGNLPVGTSVSAEPSAHGVRLVDTRTGAVVTGEGATSAFIPAQATTHGPPSDQAPQGLQGYPGFPAPQRRRTGMFTTGLVLTILGGLFVVSSLRRIATGAATSTVVRDPVTAAGALTGSLLLTVVPIAVGIVLLVLSRRR</sequence>
<dbReference type="Pfam" id="PF09951">
    <property type="entry name" value="Imm33"/>
    <property type="match status" value="1"/>
</dbReference>
<dbReference type="RefSeq" id="WP_200131026.1">
    <property type="nucleotide sequence ID" value="NZ_JAEHOI010000002.1"/>
</dbReference>
<evidence type="ECO:0000256" key="1">
    <source>
        <dbReference type="SAM" id="Phobius"/>
    </source>
</evidence>
<organism evidence="3 4">
    <name type="scientific">Leucobacter edaphi</name>
    <dbReference type="NCBI Taxonomy" id="2796472"/>
    <lineage>
        <taxon>Bacteria</taxon>
        <taxon>Bacillati</taxon>
        <taxon>Actinomycetota</taxon>
        <taxon>Actinomycetes</taxon>
        <taxon>Micrococcales</taxon>
        <taxon>Microbacteriaceae</taxon>
        <taxon>Leucobacter</taxon>
    </lineage>
</organism>
<keyword evidence="1" id="KW-1133">Transmembrane helix</keyword>
<dbReference type="EMBL" id="JAEHOI010000002">
    <property type="protein sequence ID" value="MBK0420810.1"/>
    <property type="molecule type" value="Genomic_DNA"/>
</dbReference>
<evidence type="ECO:0000313" key="3">
    <source>
        <dbReference type="EMBL" id="MBK0420810.1"/>
    </source>
</evidence>
<keyword evidence="1" id="KW-0812">Transmembrane</keyword>
<reference evidence="3" key="1">
    <citation type="submission" date="2020-12" db="EMBL/GenBank/DDBJ databases">
        <title>Leucobacter sp. CAS2, isolated from Chromium sludge.</title>
        <authorList>
            <person name="Xu Z."/>
        </authorList>
    </citation>
    <scope>NUCLEOTIDE SEQUENCE</scope>
    <source>
        <strain evidence="3">CSA2</strain>
    </source>
</reference>
<accession>A0A934Q9T9</accession>
<gene>
    <name evidence="3" type="ORF">JD292_01770</name>
</gene>
<comment type="caution">
    <text evidence="3">The sequence shown here is derived from an EMBL/GenBank/DDBJ whole genome shotgun (WGS) entry which is preliminary data.</text>
</comment>
<keyword evidence="4" id="KW-1185">Reference proteome</keyword>
<evidence type="ECO:0000259" key="2">
    <source>
        <dbReference type="Pfam" id="PF09951"/>
    </source>
</evidence>
<evidence type="ECO:0000313" key="4">
    <source>
        <dbReference type="Proteomes" id="UP000618733"/>
    </source>
</evidence>
<name>A0A934Q9T9_9MICO</name>
<feature type="domain" description="Immunity protein Imm33" evidence="2">
    <location>
        <begin position="15"/>
        <end position="91"/>
    </location>
</feature>
<feature type="transmembrane region" description="Helical" evidence="1">
    <location>
        <begin position="192"/>
        <end position="215"/>
    </location>
</feature>
<proteinExistence type="predicted"/>